<dbReference type="STRING" id="1261640.BHK98_07465"/>
<dbReference type="InterPro" id="IPR036390">
    <property type="entry name" value="WH_DNA-bd_sf"/>
</dbReference>
<organism evidence="5 6">
    <name type="scientific">Hornefia porci</name>
    <dbReference type="NCBI Taxonomy" id="2652292"/>
    <lineage>
        <taxon>Bacteria</taxon>
        <taxon>Bacillati</taxon>
        <taxon>Bacillota</taxon>
        <taxon>Clostridia</taxon>
        <taxon>Peptostreptococcales</taxon>
        <taxon>Anaerovoracaceae</taxon>
        <taxon>Hornefia</taxon>
    </lineage>
</organism>
<dbReference type="CDD" id="cd00038">
    <property type="entry name" value="CAP_ED"/>
    <property type="match status" value="1"/>
</dbReference>
<evidence type="ECO:0000256" key="1">
    <source>
        <dbReference type="ARBA" id="ARBA00023015"/>
    </source>
</evidence>
<accession>A0A1Q9JI77</accession>
<dbReference type="GO" id="GO:0003677">
    <property type="term" value="F:DNA binding"/>
    <property type="evidence" value="ECO:0007669"/>
    <property type="project" value="UniProtKB-KW"/>
</dbReference>
<dbReference type="SUPFAM" id="SSF51206">
    <property type="entry name" value="cAMP-binding domain-like"/>
    <property type="match status" value="1"/>
</dbReference>
<keyword evidence="2" id="KW-0238">DNA-binding</keyword>
<gene>
    <name evidence="5" type="ORF">BHK98_07465</name>
</gene>
<dbReference type="InterPro" id="IPR012318">
    <property type="entry name" value="HTH_CRP"/>
</dbReference>
<dbReference type="RefSeq" id="WP_075713006.1">
    <property type="nucleotide sequence ID" value="NZ_MJIE01000001.1"/>
</dbReference>
<dbReference type="EMBL" id="MJIE01000001">
    <property type="protein sequence ID" value="OLR55910.1"/>
    <property type="molecule type" value="Genomic_DNA"/>
</dbReference>
<dbReference type="OrthoDB" id="3176638at2"/>
<keyword evidence="1" id="KW-0805">Transcription regulation</keyword>
<dbReference type="InterPro" id="IPR018490">
    <property type="entry name" value="cNMP-bd_dom_sf"/>
</dbReference>
<dbReference type="Pfam" id="PF13545">
    <property type="entry name" value="HTH_Crp_2"/>
    <property type="match status" value="1"/>
</dbReference>
<dbReference type="SUPFAM" id="SSF46785">
    <property type="entry name" value="Winged helix' DNA-binding domain"/>
    <property type="match status" value="1"/>
</dbReference>
<dbReference type="Gene3D" id="2.60.120.10">
    <property type="entry name" value="Jelly Rolls"/>
    <property type="match status" value="2"/>
</dbReference>
<protein>
    <recommendedName>
        <fullName evidence="4">Cyclic nucleotide-binding domain-containing protein</fullName>
    </recommendedName>
</protein>
<dbReference type="Proteomes" id="UP000187404">
    <property type="component" value="Unassembled WGS sequence"/>
</dbReference>
<evidence type="ECO:0000256" key="3">
    <source>
        <dbReference type="ARBA" id="ARBA00023163"/>
    </source>
</evidence>
<dbReference type="GO" id="GO:0006355">
    <property type="term" value="P:regulation of DNA-templated transcription"/>
    <property type="evidence" value="ECO:0007669"/>
    <property type="project" value="InterPro"/>
</dbReference>
<keyword evidence="3" id="KW-0804">Transcription</keyword>
<proteinExistence type="predicted"/>
<dbReference type="InterPro" id="IPR000595">
    <property type="entry name" value="cNMP-bd_dom"/>
</dbReference>
<reference evidence="5 6" key="1">
    <citation type="journal article" date="2016" name="Appl. Environ. Microbiol.">
        <title>Function and Phylogeny of Bacterial Butyryl Coenzyme A:Acetate Transferases and Their Diversity in the Proximal Colon of Swine.</title>
        <authorList>
            <person name="Trachsel J."/>
            <person name="Bayles D.O."/>
            <person name="Looft T."/>
            <person name="Levine U.Y."/>
            <person name="Allen H.K."/>
        </authorList>
    </citation>
    <scope>NUCLEOTIDE SEQUENCE [LARGE SCALE GENOMIC DNA]</scope>
    <source>
        <strain evidence="5 6">68-3-10</strain>
    </source>
</reference>
<feature type="domain" description="Cyclic nucleotide-binding" evidence="4">
    <location>
        <begin position="6"/>
        <end position="104"/>
    </location>
</feature>
<sequence length="247" mass="27841">MEKVSLLDNIGQDSIDMMIPCFKPITRKYRKDDTILSYAAGVPASVAVLFRGQARLEILNEEGDLFLLERYEDGDVFGELFSLPLENFEYIVKALTDCTVIYLDYNHIITPCENLCAHHSQLISNLFMMTAQKAQELSLHISILGQNSTRDKLMTYLKHVRSQTGRRLAGSGIAVDRASAVRSGGGGTKKWPNTLSSPPDRLFTIPMTLGQLAEYLMVDRSSMMRELRAMKDDGLIESKNRQFRILV</sequence>
<dbReference type="Pfam" id="PF00027">
    <property type="entry name" value="cNMP_binding"/>
    <property type="match status" value="1"/>
</dbReference>
<dbReference type="PROSITE" id="PS50042">
    <property type="entry name" value="CNMP_BINDING_3"/>
    <property type="match status" value="1"/>
</dbReference>
<evidence type="ECO:0000313" key="6">
    <source>
        <dbReference type="Proteomes" id="UP000187404"/>
    </source>
</evidence>
<evidence type="ECO:0000313" key="5">
    <source>
        <dbReference type="EMBL" id="OLR55910.1"/>
    </source>
</evidence>
<comment type="caution">
    <text evidence="5">The sequence shown here is derived from an EMBL/GenBank/DDBJ whole genome shotgun (WGS) entry which is preliminary data.</text>
</comment>
<dbReference type="InterPro" id="IPR014710">
    <property type="entry name" value="RmlC-like_jellyroll"/>
</dbReference>
<name>A0A1Q9JI77_9FIRM</name>
<evidence type="ECO:0000256" key="2">
    <source>
        <dbReference type="ARBA" id="ARBA00023125"/>
    </source>
</evidence>
<keyword evidence="6" id="KW-1185">Reference proteome</keyword>
<evidence type="ECO:0000259" key="4">
    <source>
        <dbReference type="PROSITE" id="PS50042"/>
    </source>
</evidence>
<dbReference type="AlphaFoldDB" id="A0A1Q9JI77"/>